<feature type="transmembrane region" description="Helical" evidence="1">
    <location>
        <begin position="61"/>
        <end position="80"/>
    </location>
</feature>
<dbReference type="STRING" id="341036.SAMN05660649_04112"/>
<dbReference type="AlphaFoldDB" id="A0A1I2XRE8"/>
<evidence type="ECO:0000313" key="3">
    <source>
        <dbReference type="Proteomes" id="UP000199337"/>
    </source>
</evidence>
<keyword evidence="1" id="KW-0812">Transmembrane</keyword>
<proteinExistence type="predicted"/>
<keyword evidence="3" id="KW-1185">Reference proteome</keyword>
<dbReference type="EMBL" id="FOOX01000018">
    <property type="protein sequence ID" value="SFH15972.1"/>
    <property type="molecule type" value="Genomic_DNA"/>
</dbReference>
<sequence length="135" mass="15880">MFFDKLKTYTSLIQEQVLLFFHYYFIQFNKEKGLSYTQEHIQKFNLPVVTILNDQTEHKNLLFMTTLGFLICQIMIPTFQNDTPGYIWLGKHLGSSRVSFFMHMVIDAIIGFFVAIGVGLMVRKDKQDYFCKSNL</sequence>
<evidence type="ECO:0000313" key="2">
    <source>
        <dbReference type="EMBL" id="SFH15972.1"/>
    </source>
</evidence>
<dbReference type="RefSeq" id="WP_092473878.1">
    <property type="nucleotide sequence ID" value="NZ_FOOX01000018.1"/>
</dbReference>
<reference evidence="3" key="1">
    <citation type="submission" date="2016-10" db="EMBL/GenBank/DDBJ databases">
        <authorList>
            <person name="Varghese N."/>
            <person name="Submissions S."/>
        </authorList>
    </citation>
    <scope>NUCLEOTIDE SEQUENCE [LARGE SCALE GENOMIC DNA]</scope>
    <source>
        <strain evidence="3">DSM 17038</strain>
    </source>
</reference>
<keyword evidence="1" id="KW-0472">Membrane</keyword>
<dbReference type="Proteomes" id="UP000199337">
    <property type="component" value="Unassembled WGS sequence"/>
</dbReference>
<keyword evidence="1" id="KW-1133">Transmembrane helix</keyword>
<evidence type="ECO:0000256" key="1">
    <source>
        <dbReference type="SAM" id="Phobius"/>
    </source>
</evidence>
<name>A0A1I2XRE8_9FIRM</name>
<organism evidence="2 3">
    <name type="scientific">Desulfotruncus arcticus DSM 17038</name>
    <dbReference type="NCBI Taxonomy" id="1121424"/>
    <lineage>
        <taxon>Bacteria</taxon>
        <taxon>Bacillati</taxon>
        <taxon>Bacillota</taxon>
        <taxon>Clostridia</taxon>
        <taxon>Eubacteriales</taxon>
        <taxon>Desulfallaceae</taxon>
        <taxon>Desulfotruncus</taxon>
    </lineage>
</organism>
<feature type="transmembrane region" description="Helical" evidence="1">
    <location>
        <begin position="100"/>
        <end position="122"/>
    </location>
</feature>
<accession>A0A1I2XRE8</accession>
<protein>
    <submittedName>
        <fullName evidence="2">Uncharacterized protein</fullName>
    </submittedName>
</protein>
<gene>
    <name evidence="2" type="ORF">SAMN05660649_04112</name>
</gene>